<evidence type="ECO:0000313" key="2">
    <source>
        <dbReference type="Proteomes" id="UP000243217"/>
    </source>
</evidence>
<dbReference type="InterPro" id="IPR012340">
    <property type="entry name" value="NA-bd_OB-fold"/>
</dbReference>
<dbReference type="OrthoDB" id="112749at2759"/>
<dbReference type="SUPFAM" id="SSF88697">
    <property type="entry name" value="PUA domain-like"/>
    <property type="match status" value="1"/>
</dbReference>
<dbReference type="Gene3D" id="1.10.10.10">
    <property type="entry name" value="Winged helix-like DNA-binding domain superfamily/Winged helix DNA-binding domain"/>
    <property type="match status" value="1"/>
</dbReference>
<gene>
    <name evidence="1" type="ORF">THRCLA_07779</name>
</gene>
<protein>
    <submittedName>
        <fullName evidence="1">Uncharacterized protein</fullName>
    </submittedName>
</protein>
<evidence type="ECO:0000313" key="1">
    <source>
        <dbReference type="EMBL" id="OQR95540.1"/>
    </source>
</evidence>
<sequence length="289" mass="32402">MILDDGTGRIVVQAMKQVEIKVGDLVDCLGELQLNHPRLKCQYVIGNHVFIVKDPNMETLRFLEIVQLYKECYFSGQSKTQEGVPPLTNALKTNLKRKFTTEALESNKIFVTSQKVPQEYYLTISSTEFERFVNGSRRLELRANKPPYAIMTQGDCVTLNGSYVTKIHSKRSYKDIAAVLAAENIELLLPQGITAANALPYYRRYINQQEENANGVVVLEIGNPPTNTMNVEDLSTIIYQQLESAGNGLSIEEIVSTCPQLTSDQITQALTNLQEDGIVYVANSRYLVV</sequence>
<dbReference type="Proteomes" id="UP000243217">
    <property type="component" value="Unassembled WGS sequence"/>
</dbReference>
<reference evidence="1 2" key="1">
    <citation type="journal article" date="2014" name="Genome Biol. Evol.">
        <title>The secreted proteins of Achlya hypogyna and Thraustotheca clavata identify the ancestral oomycete secretome and reveal gene acquisitions by horizontal gene transfer.</title>
        <authorList>
            <person name="Misner I."/>
            <person name="Blouin N."/>
            <person name="Leonard G."/>
            <person name="Richards T.A."/>
            <person name="Lane C.E."/>
        </authorList>
    </citation>
    <scope>NUCLEOTIDE SEQUENCE [LARGE SCALE GENOMIC DNA]</scope>
    <source>
        <strain evidence="1 2">ATCC 34112</strain>
    </source>
</reference>
<proteinExistence type="predicted"/>
<comment type="caution">
    <text evidence="1">The sequence shown here is derived from an EMBL/GenBank/DDBJ whole genome shotgun (WGS) entry which is preliminary data.</text>
</comment>
<dbReference type="AlphaFoldDB" id="A0A1V9ZCG7"/>
<dbReference type="EMBL" id="JNBS01002089">
    <property type="protein sequence ID" value="OQR95540.1"/>
    <property type="molecule type" value="Genomic_DNA"/>
</dbReference>
<dbReference type="InterPro" id="IPR015947">
    <property type="entry name" value="PUA-like_sf"/>
</dbReference>
<dbReference type="Gene3D" id="2.30.130.30">
    <property type="entry name" value="Hypothetical protein"/>
    <property type="match status" value="1"/>
</dbReference>
<keyword evidence="2" id="KW-1185">Reference proteome</keyword>
<dbReference type="Gene3D" id="2.40.50.140">
    <property type="entry name" value="Nucleic acid-binding proteins"/>
    <property type="match status" value="1"/>
</dbReference>
<name>A0A1V9ZCG7_9STRA</name>
<dbReference type="InterPro" id="IPR036388">
    <property type="entry name" value="WH-like_DNA-bd_sf"/>
</dbReference>
<organism evidence="1 2">
    <name type="scientific">Thraustotheca clavata</name>
    <dbReference type="NCBI Taxonomy" id="74557"/>
    <lineage>
        <taxon>Eukaryota</taxon>
        <taxon>Sar</taxon>
        <taxon>Stramenopiles</taxon>
        <taxon>Oomycota</taxon>
        <taxon>Saprolegniomycetes</taxon>
        <taxon>Saprolegniales</taxon>
        <taxon>Achlyaceae</taxon>
        <taxon>Thraustotheca</taxon>
    </lineage>
</organism>
<accession>A0A1V9ZCG7</accession>